<accession>A0A4S8M3S8</accession>
<dbReference type="Proteomes" id="UP000297245">
    <property type="component" value="Unassembled WGS sequence"/>
</dbReference>
<sequence length="148" mass="16890">MSFPNDPKRPRGNASTGTNPQSQQHLRTWPLRIASWMSQQCLEQYSNMSTQDVVQQFRTYFDQWFTVIEGADSLNKERRFLYAKNNCSQNLVVLAVVLACRINDVPEARQYPNILDAARRVLSSYWGPEYRGSLGLCLGSSISFTSDS</sequence>
<evidence type="ECO:0000313" key="3">
    <source>
        <dbReference type="Proteomes" id="UP000297245"/>
    </source>
</evidence>
<reference evidence="2 3" key="1">
    <citation type="journal article" date="2019" name="Nat. Ecol. Evol.">
        <title>Megaphylogeny resolves global patterns of mushroom evolution.</title>
        <authorList>
            <person name="Varga T."/>
            <person name="Krizsan K."/>
            <person name="Foldi C."/>
            <person name="Dima B."/>
            <person name="Sanchez-Garcia M."/>
            <person name="Sanchez-Ramirez S."/>
            <person name="Szollosi G.J."/>
            <person name="Szarkandi J.G."/>
            <person name="Papp V."/>
            <person name="Albert L."/>
            <person name="Andreopoulos W."/>
            <person name="Angelini C."/>
            <person name="Antonin V."/>
            <person name="Barry K.W."/>
            <person name="Bougher N.L."/>
            <person name="Buchanan P."/>
            <person name="Buyck B."/>
            <person name="Bense V."/>
            <person name="Catcheside P."/>
            <person name="Chovatia M."/>
            <person name="Cooper J."/>
            <person name="Damon W."/>
            <person name="Desjardin D."/>
            <person name="Finy P."/>
            <person name="Geml J."/>
            <person name="Haridas S."/>
            <person name="Hughes K."/>
            <person name="Justo A."/>
            <person name="Karasinski D."/>
            <person name="Kautmanova I."/>
            <person name="Kiss B."/>
            <person name="Kocsube S."/>
            <person name="Kotiranta H."/>
            <person name="LaButti K.M."/>
            <person name="Lechner B.E."/>
            <person name="Liimatainen K."/>
            <person name="Lipzen A."/>
            <person name="Lukacs Z."/>
            <person name="Mihaltcheva S."/>
            <person name="Morgado L.N."/>
            <person name="Niskanen T."/>
            <person name="Noordeloos M.E."/>
            <person name="Ohm R.A."/>
            <person name="Ortiz-Santana B."/>
            <person name="Ovrebo C."/>
            <person name="Racz N."/>
            <person name="Riley R."/>
            <person name="Savchenko A."/>
            <person name="Shiryaev A."/>
            <person name="Soop K."/>
            <person name="Spirin V."/>
            <person name="Szebenyi C."/>
            <person name="Tomsovsky M."/>
            <person name="Tulloss R.E."/>
            <person name="Uehling J."/>
            <person name="Grigoriev I.V."/>
            <person name="Vagvolgyi C."/>
            <person name="Papp T."/>
            <person name="Martin F.M."/>
            <person name="Miettinen O."/>
            <person name="Hibbett D.S."/>
            <person name="Nagy L.G."/>
        </authorList>
    </citation>
    <scope>NUCLEOTIDE SEQUENCE [LARGE SCALE GENOMIC DNA]</scope>
    <source>
        <strain evidence="2 3">CBS 962.96</strain>
    </source>
</reference>
<organism evidence="2 3">
    <name type="scientific">Dendrothele bispora (strain CBS 962.96)</name>
    <dbReference type="NCBI Taxonomy" id="1314807"/>
    <lineage>
        <taxon>Eukaryota</taxon>
        <taxon>Fungi</taxon>
        <taxon>Dikarya</taxon>
        <taxon>Basidiomycota</taxon>
        <taxon>Agaricomycotina</taxon>
        <taxon>Agaricomycetes</taxon>
        <taxon>Agaricomycetidae</taxon>
        <taxon>Agaricales</taxon>
        <taxon>Agaricales incertae sedis</taxon>
        <taxon>Dendrothele</taxon>
    </lineage>
</organism>
<protein>
    <submittedName>
        <fullName evidence="2">Uncharacterized protein</fullName>
    </submittedName>
</protein>
<evidence type="ECO:0000256" key="1">
    <source>
        <dbReference type="SAM" id="MobiDB-lite"/>
    </source>
</evidence>
<dbReference type="AlphaFoldDB" id="A0A4S8M3S8"/>
<feature type="region of interest" description="Disordered" evidence="1">
    <location>
        <begin position="1"/>
        <end position="25"/>
    </location>
</feature>
<evidence type="ECO:0000313" key="2">
    <source>
        <dbReference type="EMBL" id="THU96829.1"/>
    </source>
</evidence>
<gene>
    <name evidence="2" type="ORF">K435DRAFT_84081</name>
</gene>
<feature type="compositionally biased region" description="Polar residues" evidence="1">
    <location>
        <begin position="13"/>
        <end position="25"/>
    </location>
</feature>
<name>A0A4S8M3S8_DENBC</name>
<keyword evidence="3" id="KW-1185">Reference proteome</keyword>
<proteinExistence type="predicted"/>
<dbReference type="EMBL" id="ML179168">
    <property type="protein sequence ID" value="THU96829.1"/>
    <property type="molecule type" value="Genomic_DNA"/>
</dbReference>